<dbReference type="PANTHER" id="PTHR43806:SF11">
    <property type="entry name" value="CEREVISIN-RELATED"/>
    <property type="match status" value="1"/>
</dbReference>
<feature type="active site" description="Charge relay system" evidence="10">
    <location>
        <position position="231"/>
    </location>
</feature>
<keyword evidence="3" id="KW-1003">Cell membrane</keyword>
<keyword evidence="9 12" id="KW-0472">Membrane</keyword>
<feature type="active site" description="Charge relay system" evidence="10">
    <location>
        <position position="78"/>
    </location>
</feature>
<evidence type="ECO:0000256" key="10">
    <source>
        <dbReference type="PROSITE-ProRule" id="PRU01240"/>
    </source>
</evidence>
<evidence type="ECO:0000256" key="1">
    <source>
        <dbReference type="ARBA" id="ARBA00004162"/>
    </source>
</evidence>
<keyword evidence="7 10" id="KW-0720">Serine protease</keyword>
<feature type="transmembrane region" description="Helical" evidence="12">
    <location>
        <begin position="328"/>
        <end position="350"/>
    </location>
</feature>
<evidence type="ECO:0000313" key="15">
    <source>
        <dbReference type="Proteomes" id="UP000598146"/>
    </source>
</evidence>
<gene>
    <name evidence="14" type="primary">mycP</name>
    <name evidence="14" type="ORF">I4J89_09205</name>
</gene>
<dbReference type="Pfam" id="PF00082">
    <property type="entry name" value="Peptidase_S8"/>
    <property type="match status" value="1"/>
</dbReference>
<dbReference type="InterPro" id="IPR000209">
    <property type="entry name" value="Peptidase_S8/S53_dom"/>
</dbReference>
<proteinExistence type="inferred from homology"/>
<dbReference type="PRINTS" id="PR00723">
    <property type="entry name" value="SUBTILISIN"/>
</dbReference>
<comment type="caution">
    <text evidence="14">The sequence shown here is derived from an EMBL/GenBank/DDBJ whole genome shotgun (WGS) entry which is preliminary data.</text>
</comment>
<feature type="region of interest" description="Disordered" evidence="11">
    <location>
        <begin position="292"/>
        <end position="322"/>
    </location>
</feature>
<keyword evidence="5 12" id="KW-0812">Transmembrane</keyword>
<dbReference type="GO" id="GO:0005886">
    <property type="term" value="C:plasma membrane"/>
    <property type="evidence" value="ECO:0007669"/>
    <property type="project" value="UniProtKB-SubCell"/>
</dbReference>
<dbReference type="NCBIfam" id="TIGR03921">
    <property type="entry name" value="T7SS_mycosin"/>
    <property type="match status" value="1"/>
</dbReference>
<dbReference type="AlphaFoldDB" id="A0A931C710"/>
<evidence type="ECO:0000256" key="4">
    <source>
        <dbReference type="ARBA" id="ARBA00022670"/>
    </source>
</evidence>
<feature type="active site" description="Charge relay system" evidence="10">
    <location>
        <position position="44"/>
    </location>
</feature>
<keyword evidence="15" id="KW-1185">Reference proteome</keyword>
<dbReference type="GO" id="GO:0004252">
    <property type="term" value="F:serine-type endopeptidase activity"/>
    <property type="evidence" value="ECO:0007669"/>
    <property type="project" value="UniProtKB-UniRule"/>
</dbReference>
<evidence type="ECO:0000256" key="9">
    <source>
        <dbReference type="ARBA" id="ARBA00023136"/>
    </source>
</evidence>
<evidence type="ECO:0000256" key="2">
    <source>
        <dbReference type="ARBA" id="ARBA00011073"/>
    </source>
</evidence>
<comment type="similarity">
    <text evidence="2 10">Belongs to the peptidase S8 family.</text>
</comment>
<accession>A0A931C710</accession>
<dbReference type="Proteomes" id="UP000598146">
    <property type="component" value="Unassembled WGS sequence"/>
</dbReference>
<organism evidence="14 15">
    <name type="scientific">Actinoplanes aureus</name>
    <dbReference type="NCBI Taxonomy" id="2792083"/>
    <lineage>
        <taxon>Bacteria</taxon>
        <taxon>Bacillati</taxon>
        <taxon>Actinomycetota</taxon>
        <taxon>Actinomycetes</taxon>
        <taxon>Micromonosporales</taxon>
        <taxon>Micromonosporaceae</taxon>
        <taxon>Actinoplanes</taxon>
    </lineage>
</organism>
<evidence type="ECO:0000256" key="6">
    <source>
        <dbReference type="ARBA" id="ARBA00022801"/>
    </source>
</evidence>
<dbReference type="InterPro" id="IPR050131">
    <property type="entry name" value="Peptidase_S8_subtilisin-like"/>
</dbReference>
<dbReference type="InterPro" id="IPR015500">
    <property type="entry name" value="Peptidase_S8_subtilisin-rel"/>
</dbReference>
<dbReference type="InterPro" id="IPR023834">
    <property type="entry name" value="T7SS_pept_S8A_mycosin"/>
</dbReference>
<feature type="compositionally biased region" description="Polar residues" evidence="11">
    <location>
        <begin position="294"/>
        <end position="312"/>
    </location>
</feature>
<dbReference type="PANTHER" id="PTHR43806">
    <property type="entry name" value="PEPTIDASE S8"/>
    <property type="match status" value="1"/>
</dbReference>
<evidence type="ECO:0000256" key="8">
    <source>
        <dbReference type="ARBA" id="ARBA00022989"/>
    </source>
</evidence>
<evidence type="ECO:0000259" key="13">
    <source>
        <dbReference type="Pfam" id="PF00082"/>
    </source>
</evidence>
<keyword evidence="4 10" id="KW-0645">Protease</keyword>
<keyword evidence="8 12" id="KW-1133">Transmembrane helix</keyword>
<evidence type="ECO:0000256" key="12">
    <source>
        <dbReference type="SAM" id="Phobius"/>
    </source>
</evidence>
<dbReference type="Gene3D" id="3.40.50.200">
    <property type="entry name" value="Peptidase S8/S53 domain"/>
    <property type="match status" value="1"/>
</dbReference>
<feature type="domain" description="Peptidase S8/S53" evidence="13">
    <location>
        <begin position="35"/>
        <end position="279"/>
    </location>
</feature>
<dbReference type="SUPFAM" id="SSF52743">
    <property type="entry name" value="Subtilisin-like"/>
    <property type="match status" value="1"/>
</dbReference>
<evidence type="ECO:0000256" key="5">
    <source>
        <dbReference type="ARBA" id="ARBA00022692"/>
    </source>
</evidence>
<evidence type="ECO:0000313" key="14">
    <source>
        <dbReference type="EMBL" id="MBG0561638.1"/>
    </source>
</evidence>
<dbReference type="GO" id="GO:0006508">
    <property type="term" value="P:proteolysis"/>
    <property type="evidence" value="ECO:0007669"/>
    <property type="project" value="UniProtKB-KW"/>
</dbReference>
<dbReference type="InterPro" id="IPR036852">
    <property type="entry name" value="Peptidase_S8/S53_dom_sf"/>
</dbReference>
<evidence type="ECO:0000256" key="3">
    <source>
        <dbReference type="ARBA" id="ARBA00022475"/>
    </source>
</evidence>
<reference evidence="14" key="1">
    <citation type="submission" date="2020-11" db="EMBL/GenBank/DDBJ databases">
        <title>Isolation and identification of active actinomycetes.</title>
        <authorList>
            <person name="Sun X."/>
        </authorList>
    </citation>
    <scope>NUCLEOTIDE SEQUENCE</scope>
    <source>
        <strain evidence="14">NEAU-A11</strain>
    </source>
</reference>
<keyword evidence="6 10" id="KW-0378">Hydrolase</keyword>
<name>A0A931C710_9ACTN</name>
<sequence>MIIAPGNSARADNTRAAQWFLEYLNIDQAHQISTGTGITVGVPDSGTSRHRDLEKNLVPGTDLLADGGGTGQTDSSGHGTHMAGAIAGHGHGAKEGVLGVAPAAKILPIRTSSADEGGTDLAVGIEWAASHGAEVINVSAAAPQSLSINRAVSAAGRSDSVIVAAAGNTTQSTLLGYPAAIPDVLAVGAIERTGQHADFSVTGPEVDICAPGSEIVTTALNNRYIKTAGTSVATAIVSGAAALVRSKFPDLSAKEVIYRLTFTATDIGPPGRDDECGFGVLNVVKALTADVPPATSNANPSARSSETATPSASKDVAAPPRPEKGGTALVAVLGGGGAIIAIGTLLAFLVSRRRRPQGPPGVH</sequence>
<evidence type="ECO:0000256" key="11">
    <source>
        <dbReference type="SAM" id="MobiDB-lite"/>
    </source>
</evidence>
<dbReference type="PROSITE" id="PS51892">
    <property type="entry name" value="SUBTILASE"/>
    <property type="match status" value="1"/>
</dbReference>
<evidence type="ECO:0000256" key="7">
    <source>
        <dbReference type="ARBA" id="ARBA00022825"/>
    </source>
</evidence>
<comment type="subcellular location">
    <subcellularLocation>
        <location evidence="1">Cell membrane</location>
        <topology evidence="1">Single-pass membrane protein</topology>
    </subcellularLocation>
</comment>
<dbReference type="EMBL" id="JADQTO010000004">
    <property type="protein sequence ID" value="MBG0561638.1"/>
    <property type="molecule type" value="Genomic_DNA"/>
</dbReference>
<protein>
    <submittedName>
        <fullName evidence="14">Type VII secretion-associated serine protease mycosin</fullName>
    </submittedName>
</protein>